<dbReference type="PANTHER" id="PTHR42760">
    <property type="entry name" value="SHORT-CHAIN DEHYDROGENASES/REDUCTASES FAMILY MEMBER"/>
    <property type="match status" value="1"/>
</dbReference>
<dbReference type="FunFam" id="3.40.50.720:FF:000084">
    <property type="entry name" value="Short-chain dehydrogenase reductase"/>
    <property type="match status" value="1"/>
</dbReference>
<dbReference type="GeneID" id="91094913"/>
<dbReference type="AlphaFoldDB" id="A0AAX4JXF7"/>
<evidence type="ECO:0000256" key="1">
    <source>
        <dbReference type="ARBA" id="ARBA00006484"/>
    </source>
</evidence>
<gene>
    <name evidence="2" type="ORF">L201_004243</name>
</gene>
<proteinExistence type="inferred from homology"/>
<name>A0AAX4JXF7_9TREE</name>
<organism evidence="2 3">
    <name type="scientific">Kwoniella dendrophila CBS 6074</name>
    <dbReference type="NCBI Taxonomy" id="1295534"/>
    <lineage>
        <taxon>Eukaryota</taxon>
        <taxon>Fungi</taxon>
        <taxon>Dikarya</taxon>
        <taxon>Basidiomycota</taxon>
        <taxon>Agaricomycotina</taxon>
        <taxon>Tremellomycetes</taxon>
        <taxon>Tremellales</taxon>
        <taxon>Cryptococcaceae</taxon>
        <taxon>Kwoniella</taxon>
    </lineage>
</organism>
<dbReference type="GO" id="GO:0016616">
    <property type="term" value="F:oxidoreductase activity, acting on the CH-OH group of donors, NAD or NADP as acceptor"/>
    <property type="evidence" value="ECO:0007669"/>
    <property type="project" value="TreeGrafter"/>
</dbReference>
<dbReference type="EMBL" id="CP144102">
    <property type="protein sequence ID" value="WWC89322.1"/>
    <property type="molecule type" value="Genomic_DNA"/>
</dbReference>
<protein>
    <submittedName>
        <fullName evidence="2">Uncharacterized protein</fullName>
    </submittedName>
</protein>
<dbReference type="Proteomes" id="UP001355207">
    <property type="component" value="Chromosome 5"/>
</dbReference>
<comment type="similarity">
    <text evidence="1">Belongs to the short-chain dehydrogenases/reductases (SDR) family.</text>
</comment>
<dbReference type="Gene3D" id="3.40.50.720">
    <property type="entry name" value="NAD(P)-binding Rossmann-like Domain"/>
    <property type="match status" value="1"/>
</dbReference>
<keyword evidence="3" id="KW-1185">Reference proteome</keyword>
<dbReference type="PRINTS" id="PR00081">
    <property type="entry name" value="GDHRDH"/>
</dbReference>
<dbReference type="InterPro" id="IPR002347">
    <property type="entry name" value="SDR_fam"/>
</dbReference>
<dbReference type="Pfam" id="PF13561">
    <property type="entry name" value="adh_short_C2"/>
    <property type="match status" value="1"/>
</dbReference>
<reference evidence="2 3" key="1">
    <citation type="submission" date="2024-01" db="EMBL/GenBank/DDBJ databases">
        <title>Comparative genomics of Cryptococcus and Kwoniella reveals pathogenesis evolution and contrasting modes of karyotype evolution via chromosome fusion or intercentromeric recombination.</title>
        <authorList>
            <person name="Coelho M.A."/>
            <person name="David-Palma M."/>
            <person name="Shea T."/>
            <person name="Bowers K."/>
            <person name="McGinley-Smith S."/>
            <person name="Mohammad A.W."/>
            <person name="Gnirke A."/>
            <person name="Yurkov A.M."/>
            <person name="Nowrousian M."/>
            <person name="Sun S."/>
            <person name="Cuomo C.A."/>
            <person name="Heitman J."/>
        </authorList>
    </citation>
    <scope>NUCLEOTIDE SEQUENCE [LARGE SCALE GENOMIC DNA]</scope>
    <source>
        <strain evidence="2 3">CBS 6074</strain>
    </source>
</reference>
<dbReference type="SUPFAM" id="SSF51735">
    <property type="entry name" value="NAD(P)-binding Rossmann-fold domains"/>
    <property type="match status" value="1"/>
</dbReference>
<dbReference type="InterPro" id="IPR036291">
    <property type="entry name" value="NAD(P)-bd_dom_sf"/>
</dbReference>
<evidence type="ECO:0000313" key="3">
    <source>
        <dbReference type="Proteomes" id="UP001355207"/>
    </source>
</evidence>
<dbReference type="PRINTS" id="PR00080">
    <property type="entry name" value="SDRFAMILY"/>
</dbReference>
<evidence type="ECO:0000313" key="2">
    <source>
        <dbReference type="EMBL" id="WWC89322.1"/>
    </source>
</evidence>
<dbReference type="CDD" id="cd05233">
    <property type="entry name" value="SDR_c"/>
    <property type="match status" value="1"/>
</dbReference>
<accession>A0AAX4JXF7</accession>
<dbReference type="RefSeq" id="XP_066076085.1">
    <property type="nucleotide sequence ID" value="XM_066219988.1"/>
</dbReference>
<sequence length="266" mass="29133">MQGVALITGGASGIGAATARAFIQKGVRSLVLIDVDQTLLDEFKSTVLYEFGLAEELTILAIQCDVTNEDRLKIVFREVVDRFGRIDYAVNSAGITNKSKVGEYETSDWDRVINVNQKGIFFCMREELAQMEKQDFLDDQSIDKRRLQRGSIVNVCSINSFVAAKRNAAYVTSKHAIVGLTKTCALDYALQGIRCNGVAPGYVETPITLAPENVEVLRKSTQPEKTPQGRPALPEEIADVIVFLSSQGASYVNGAIWEVDGGFLCL</sequence>